<dbReference type="Proteomes" id="UP000054272">
    <property type="component" value="Unassembled WGS sequence"/>
</dbReference>
<organism evidence="2 3">
    <name type="scientific">Cryptococcus gattii EJB2</name>
    <dbReference type="NCBI Taxonomy" id="1296103"/>
    <lineage>
        <taxon>Eukaryota</taxon>
        <taxon>Fungi</taxon>
        <taxon>Dikarya</taxon>
        <taxon>Basidiomycota</taxon>
        <taxon>Agaricomycotina</taxon>
        <taxon>Tremellomycetes</taxon>
        <taxon>Tremellales</taxon>
        <taxon>Cryptococcaceae</taxon>
        <taxon>Cryptococcus</taxon>
        <taxon>Cryptococcus gattii species complex</taxon>
    </lineage>
</organism>
<accession>A0ABR5BRE5</accession>
<reference evidence="2 3" key="1">
    <citation type="submission" date="2015-01" db="EMBL/GenBank/DDBJ databases">
        <title>The Genome Sequence of Cryptococcus gattii EJB2.</title>
        <authorList>
            <consortium name="The Broad Institute Genomics Platform"/>
            <person name="Cuomo C."/>
            <person name="Litvintseva A."/>
            <person name="Chen Y."/>
            <person name="Heitman J."/>
            <person name="Sun S."/>
            <person name="Springer D."/>
            <person name="Dromer F."/>
            <person name="Young S."/>
            <person name="Zeng Q."/>
            <person name="Gargeya S."/>
            <person name="Abouelleil A."/>
            <person name="Alvarado L."/>
            <person name="Chapman S.B."/>
            <person name="Gainer-Dewar J."/>
            <person name="Goldberg J."/>
            <person name="Griggs A."/>
            <person name="Gujja S."/>
            <person name="Hansen M."/>
            <person name="Howarth C."/>
            <person name="Imamovic A."/>
            <person name="Larimer J."/>
            <person name="Murphy C."/>
            <person name="Naylor J."/>
            <person name="Pearson M."/>
            <person name="Priest M."/>
            <person name="Roberts A."/>
            <person name="Saif S."/>
            <person name="Shea T."/>
            <person name="Sykes S."/>
            <person name="Wortman J."/>
            <person name="Nusbaum C."/>
            <person name="Birren B."/>
        </authorList>
    </citation>
    <scope>NUCLEOTIDE SEQUENCE [LARGE SCALE GENOMIC DNA]</scope>
    <source>
        <strain evidence="2 3">EJB2</strain>
    </source>
</reference>
<name>A0ABR5BRE5_9TREE</name>
<dbReference type="PROSITE" id="PS51257">
    <property type="entry name" value="PROKAR_LIPOPROTEIN"/>
    <property type="match status" value="1"/>
</dbReference>
<keyword evidence="1" id="KW-0472">Membrane</keyword>
<protein>
    <submittedName>
        <fullName evidence="2">Uncharacterized protein</fullName>
    </submittedName>
</protein>
<gene>
    <name evidence="2" type="ORF">I306_04770</name>
</gene>
<dbReference type="EMBL" id="KN848721">
    <property type="protein sequence ID" value="KIR78217.1"/>
    <property type="molecule type" value="Genomic_DNA"/>
</dbReference>
<evidence type="ECO:0000313" key="3">
    <source>
        <dbReference type="Proteomes" id="UP000054272"/>
    </source>
</evidence>
<feature type="transmembrane region" description="Helical" evidence="1">
    <location>
        <begin position="41"/>
        <end position="63"/>
    </location>
</feature>
<keyword evidence="3" id="KW-1185">Reference proteome</keyword>
<evidence type="ECO:0000313" key="2">
    <source>
        <dbReference type="EMBL" id="KIR78217.1"/>
    </source>
</evidence>
<proteinExistence type="predicted"/>
<sequence>MTEKKKKRMKFITSCRLCPFVISAAVSSSSCRCPSPPPAPFLLFSFFSHLPSLTIWLCVFSIYSPPHGMLGASNNEKARKPASTRRLYERFLLRDDYRRRLPQWTWRFTGYRQPGDEPPSPLPFPPFTCHHVHQHSFSRRVLLPYHHYVLRRVGRPPFWCHRVTACSTSQFHRRAIRFGSGWDCYYQTLGPQPTLPRLSGQYCLSWQYFRQWGTLHGNRALSDGGPRNGSSTGGGHCAQRCSGALRHFLVLAVSTRRPRVCPHHARMGLYHQ</sequence>
<keyword evidence="1" id="KW-0812">Transmembrane</keyword>
<evidence type="ECO:0000256" key="1">
    <source>
        <dbReference type="SAM" id="Phobius"/>
    </source>
</evidence>
<keyword evidence="1" id="KW-1133">Transmembrane helix</keyword>